<dbReference type="OrthoDB" id="6293260at2"/>
<comment type="caution">
    <text evidence="2">The sequence shown here is derived from an EMBL/GenBank/DDBJ whole genome shotgun (WGS) entry which is preliminary data.</text>
</comment>
<sequence>MIDAVVETERLRLRVPGAGDRATLHGWFGDPQVMADLAPDMDEAAADASIARHDGYRSEGLGFWLVERTLDGVPLGFCGLKRGNPETPLAGALEIGWMFGAAHWGQGYAREAAAEVLAWAWPNCRDAQVVAITARVNIASQRLMERIGMHAVPALDFEHPAFAEGHRLRDSVVYVIDRPRA</sequence>
<keyword evidence="2" id="KW-0808">Transferase</keyword>
<organism evidence="2 3">
    <name type="scientific">Sphingomonas glacialis</name>
    <dbReference type="NCBI Taxonomy" id="658225"/>
    <lineage>
        <taxon>Bacteria</taxon>
        <taxon>Pseudomonadati</taxon>
        <taxon>Pseudomonadota</taxon>
        <taxon>Alphaproteobacteria</taxon>
        <taxon>Sphingomonadales</taxon>
        <taxon>Sphingomonadaceae</taxon>
        <taxon>Sphingomonas</taxon>
    </lineage>
</organism>
<keyword evidence="3" id="KW-1185">Reference proteome</keyword>
<dbReference type="GO" id="GO:0016747">
    <property type="term" value="F:acyltransferase activity, transferring groups other than amino-acyl groups"/>
    <property type="evidence" value="ECO:0007669"/>
    <property type="project" value="InterPro"/>
</dbReference>
<dbReference type="EMBL" id="RCZC01000002">
    <property type="protein sequence ID" value="TPG54547.1"/>
    <property type="molecule type" value="Genomic_DNA"/>
</dbReference>
<dbReference type="SUPFAM" id="SSF55729">
    <property type="entry name" value="Acyl-CoA N-acyltransferases (Nat)"/>
    <property type="match status" value="1"/>
</dbReference>
<gene>
    <name evidence="2" type="ORF">EAH76_07830</name>
</gene>
<dbReference type="InterPro" id="IPR000182">
    <property type="entry name" value="GNAT_dom"/>
</dbReference>
<dbReference type="Proteomes" id="UP000319931">
    <property type="component" value="Unassembled WGS sequence"/>
</dbReference>
<dbReference type="PANTHER" id="PTHR43792:SF1">
    <property type="entry name" value="N-ACETYLTRANSFERASE DOMAIN-CONTAINING PROTEIN"/>
    <property type="match status" value="1"/>
</dbReference>
<dbReference type="InterPro" id="IPR051531">
    <property type="entry name" value="N-acetyltransferase"/>
</dbReference>
<dbReference type="Gene3D" id="3.40.630.30">
    <property type="match status" value="1"/>
</dbReference>
<evidence type="ECO:0000313" key="3">
    <source>
        <dbReference type="Proteomes" id="UP000319931"/>
    </source>
</evidence>
<accession>A0A502FY30</accession>
<dbReference type="AlphaFoldDB" id="A0A502FY30"/>
<dbReference type="RefSeq" id="WP_140849701.1">
    <property type="nucleotide sequence ID" value="NZ_RCZC01000002.1"/>
</dbReference>
<evidence type="ECO:0000259" key="1">
    <source>
        <dbReference type="PROSITE" id="PS51186"/>
    </source>
</evidence>
<proteinExistence type="predicted"/>
<feature type="domain" description="N-acetyltransferase" evidence="1">
    <location>
        <begin position="11"/>
        <end position="169"/>
    </location>
</feature>
<evidence type="ECO:0000313" key="2">
    <source>
        <dbReference type="EMBL" id="TPG54547.1"/>
    </source>
</evidence>
<protein>
    <submittedName>
        <fullName evidence="2">N-acetyltransferase</fullName>
    </submittedName>
</protein>
<dbReference type="Pfam" id="PF13302">
    <property type="entry name" value="Acetyltransf_3"/>
    <property type="match status" value="1"/>
</dbReference>
<name>A0A502FY30_9SPHN</name>
<dbReference type="PANTHER" id="PTHR43792">
    <property type="entry name" value="GNAT FAMILY, PUTATIVE (AFU_ORTHOLOGUE AFUA_3G00765)-RELATED-RELATED"/>
    <property type="match status" value="1"/>
</dbReference>
<reference evidence="2 3" key="1">
    <citation type="journal article" date="2019" name="Environ. Microbiol.">
        <title>Species interactions and distinct microbial communities in high Arctic permafrost affected cryosols are associated with the CH4 and CO2 gas fluxes.</title>
        <authorList>
            <person name="Altshuler I."/>
            <person name="Hamel J."/>
            <person name="Turney S."/>
            <person name="Magnuson E."/>
            <person name="Levesque R."/>
            <person name="Greer C."/>
            <person name="Whyte L.G."/>
        </authorList>
    </citation>
    <scope>NUCLEOTIDE SEQUENCE [LARGE SCALE GENOMIC DNA]</scope>
    <source>
        <strain evidence="2 3">E6.1</strain>
    </source>
</reference>
<dbReference type="InterPro" id="IPR016181">
    <property type="entry name" value="Acyl_CoA_acyltransferase"/>
</dbReference>
<dbReference type="PROSITE" id="PS51186">
    <property type="entry name" value="GNAT"/>
    <property type="match status" value="1"/>
</dbReference>